<dbReference type="RefSeq" id="XP_062743034.1">
    <property type="nucleotide sequence ID" value="XM_062889528.1"/>
</dbReference>
<reference evidence="1 2" key="1">
    <citation type="journal article" date="2023" name="bioRxiv">
        <title>High-quality genome assemblies of four members of thePodospora anserinaspecies complex.</title>
        <authorList>
            <person name="Ament-Velasquez S.L."/>
            <person name="Vogan A.A."/>
            <person name="Wallerman O."/>
            <person name="Hartmann F."/>
            <person name="Gautier V."/>
            <person name="Silar P."/>
            <person name="Giraud T."/>
            <person name="Johannesson H."/>
        </authorList>
    </citation>
    <scope>NUCLEOTIDE SEQUENCE [LARGE SCALE GENOMIC DNA]</scope>
    <source>
        <strain evidence="1 2">CBS 415.72m</strain>
    </source>
</reference>
<dbReference type="Proteomes" id="UP001323405">
    <property type="component" value="Unassembled WGS sequence"/>
</dbReference>
<evidence type="ECO:0000313" key="2">
    <source>
        <dbReference type="Proteomes" id="UP001323405"/>
    </source>
</evidence>
<gene>
    <name evidence="1" type="ORF">QC762_400753</name>
</gene>
<accession>A0ABR0GE94</accession>
<organism evidence="1 2">
    <name type="scientific">Podospora pseudocomata</name>
    <dbReference type="NCBI Taxonomy" id="2093779"/>
    <lineage>
        <taxon>Eukaryota</taxon>
        <taxon>Fungi</taxon>
        <taxon>Dikarya</taxon>
        <taxon>Ascomycota</taxon>
        <taxon>Pezizomycotina</taxon>
        <taxon>Sordariomycetes</taxon>
        <taxon>Sordariomycetidae</taxon>
        <taxon>Sordariales</taxon>
        <taxon>Podosporaceae</taxon>
        <taxon>Podospora</taxon>
    </lineage>
</organism>
<comment type="caution">
    <text evidence="1">The sequence shown here is derived from an EMBL/GenBank/DDBJ whole genome shotgun (WGS) entry which is preliminary data.</text>
</comment>
<dbReference type="EMBL" id="JAFFHA010000006">
    <property type="protein sequence ID" value="KAK4654059.1"/>
    <property type="molecule type" value="Genomic_DNA"/>
</dbReference>
<proteinExistence type="predicted"/>
<keyword evidence="2" id="KW-1185">Reference proteome</keyword>
<evidence type="ECO:0000313" key="1">
    <source>
        <dbReference type="EMBL" id="KAK4654059.1"/>
    </source>
</evidence>
<sequence length="74" mass="8051">MTSQSTKSHLDKVLMTLGYVTDTVVVLSLEAGQPSIIRADSCASVLSILLPILWSRQLSHLDLATPPDHNIPRV</sequence>
<name>A0ABR0GE94_9PEZI</name>
<dbReference type="GeneID" id="87909435"/>
<protein>
    <submittedName>
        <fullName evidence="1">Uncharacterized protein</fullName>
    </submittedName>
</protein>